<dbReference type="InterPro" id="IPR003251">
    <property type="entry name" value="Rr_diiron-bd_dom"/>
</dbReference>
<sequence length="169" mass="20016">MSYTVQNGQPQGYPYFFTNKIREALIGEIIAINGYAEHIANSNMEDINDVWRNIMQDEKNHYGMLLTLLRKYDPVEYEKYNLHKGESLATKTPMQTYKPDYDTQIILNNIRQDIKGELEAVILYEQHLVEFNQRDRQVFYTIASDEKEHTEHLTEILLKYDPDKYNSLT</sequence>
<evidence type="ECO:0000259" key="1">
    <source>
        <dbReference type="Pfam" id="PF02915"/>
    </source>
</evidence>
<name>A0A0H3J515_CLOPA</name>
<dbReference type="GO" id="GO:0046872">
    <property type="term" value="F:metal ion binding"/>
    <property type="evidence" value="ECO:0007669"/>
    <property type="project" value="InterPro"/>
</dbReference>
<dbReference type="Proteomes" id="UP000030905">
    <property type="component" value="Chromosome"/>
</dbReference>
<proteinExistence type="predicted"/>
<dbReference type="GO" id="GO:0016491">
    <property type="term" value="F:oxidoreductase activity"/>
    <property type="evidence" value="ECO:0007669"/>
    <property type="project" value="InterPro"/>
</dbReference>
<dbReference type="GeneID" id="93075077"/>
<accession>A0A0H3J515</accession>
<dbReference type="Pfam" id="PF02915">
    <property type="entry name" value="Rubrerythrin"/>
    <property type="match status" value="1"/>
</dbReference>
<dbReference type="SUPFAM" id="SSF47240">
    <property type="entry name" value="Ferritin-like"/>
    <property type="match status" value="1"/>
</dbReference>
<dbReference type="eggNOG" id="COG1633">
    <property type="taxonomic scope" value="Bacteria"/>
</dbReference>
<dbReference type="Gene3D" id="6.10.140.1960">
    <property type="match status" value="2"/>
</dbReference>
<dbReference type="CDD" id="cd00657">
    <property type="entry name" value="Ferritin_like"/>
    <property type="match status" value="1"/>
</dbReference>
<reference evidence="3" key="2">
    <citation type="submission" date="2015-10" db="EMBL/GenBank/DDBJ databases">
        <title>Improved Draft Genome Sequence of Clostridium pasteurianum Strain ATCC 6013 (DSM 525) Using a Hybrid Next-Generation Sequencing Approach.</title>
        <authorList>
            <person name="Pyne M.E."/>
            <person name="Utturkar S.M."/>
            <person name="Brown S.D."/>
            <person name="Moo-Young M."/>
            <person name="Chung D.A."/>
            <person name="Chou P.C."/>
        </authorList>
    </citation>
    <scope>NUCLEOTIDE SEQUENCE</scope>
    <source>
        <strain evidence="3">ATCC 6013</strain>
    </source>
</reference>
<dbReference type="KEGG" id="cpae:CPAST_c29550"/>
<dbReference type="EMBL" id="JPGY02000001">
    <property type="protein sequence ID" value="KRU10983.1"/>
    <property type="molecule type" value="Genomic_DNA"/>
</dbReference>
<dbReference type="KEGG" id="cpat:CLPA_c29550"/>
<evidence type="ECO:0000313" key="4">
    <source>
        <dbReference type="Proteomes" id="UP000028042"/>
    </source>
</evidence>
<reference evidence="3 4" key="3">
    <citation type="journal article" name="Genome Announc.">
        <title>Improved Draft Genome Sequence of Clostridium pasteurianum Strain ATCC 6013 (DSM 525) Using a Hybrid Next-Generation Sequencing Approach.</title>
        <authorList>
            <person name="Pyne M.E."/>
            <person name="Utturkar S."/>
            <person name="Brown S.D."/>
            <person name="Moo-Young M."/>
            <person name="Chung D.A."/>
            <person name="Chou C.P."/>
        </authorList>
    </citation>
    <scope>NUCLEOTIDE SEQUENCE [LARGE SCALE GENOMIC DNA]</scope>
    <source>
        <strain evidence="3 4">ATCC 6013</strain>
    </source>
</reference>
<evidence type="ECO:0000313" key="5">
    <source>
        <dbReference type="Proteomes" id="UP000030905"/>
    </source>
</evidence>
<protein>
    <submittedName>
        <fullName evidence="2 3">Rubrerythrin</fullName>
    </submittedName>
</protein>
<dbReference type="Proteomes" id="UP000028042">
    <property type="component" value="Unassembled WGS sequence"/>
</dbReference>
<evidence type="ECO:0000313" key="3">
    <source>
        <dbReference type="EMBL" id="KRU10983.1"/>
    </source>
</evidence>
<keyword evidence="5" id="KW-1185">Reference proteome</keyword>
<dbReference type="PATRIC" id="fig|1262449.3.peg.1404"/>
<evidence type="ECO:0000313" key="2">
    <source>
        <dbReference type="EMBL" id="AJA53009.1"/>
    </source>
</evidence>
<reference evidence="2 5" key="1">
    <citation type="journal article" date="2015" name="Genome Announc.">
        <title>Complete Genome Sequence of the Nitrogen-Fixing and Solvent-Producing Clostridium pasteurianum DSM 525.</title>
        <authorList>
            <person name="Poehlein A."/>
            <person name="Grosse-Honebrink A."/>
            <person name="Zhang Y."/>
            <person name="Minton N.P."/>
            <person name="Daniel R."/>
        </authorList>
    </citation>
    <scope>NUCLEOTIDE SEQUENCE [LARGE SCALE GENOMIC DNA]</scope>
    <source>
        <strain evidence="2">DSM 525</strain>
        <strain evidence="5">DSM 525 / ATCC 6013</strain>
    </source>
</reference>
<dbReference type="EMBL" id="CP009268">
    <property type="protein sequence ID" value="AJA53009.1"/>
    <property type="molecule type" value="Genomic_DNA"/>
</dbReference>
<organism evidence="2 5">
    <name type="scientific">Clostridium pasteurianum DSM 525 = ATCC 6013</name>
    <dbReference type="NCBI Taxonomy" id="1262449"/>
    <lineage>
        <taxon>Bacteria</taxon>
        <taxon>Bacillati</taxon>
        <taxon>Bacillota</taxon>
        <taxon>Clostridia</taxon>
        <taxon>Eubacteriales</taxon>
        <taxon>Clostridiaceae</taxon>
        <taxon>Clostridium</taxon>
    </lineage>
</organism>
<feature type="domain" description="Rubrerythrin diiron-binding" evidence="1">
    <location>
        <begin position="22"/>
        <end position="155"/>
    </location>
</feature>
<dbReference type="AlphaFoldDB" id="A0A0H3J515"/>
<dbReference type="RefSeq" id="WP_003443328.1">
    <property type="nucleotide sequence ID" value="NZ_ANZB01000003.1"/>
</dbReference>
<dbReference type="InterPro" id="IPR009078">
    <property type="entry name" value="Ferritin-like_SF"/>
</dbReference>
<gene>
    <name evidence="2" type="ORF">CLPA_c29550</name>
    <name evidence="3" type="ORF">CP6013_00230</name>
</gene>